<sequence length="260" mass="27838">MKKIGFLMMALLAMLALLAAGCGGSQEAPKKAETEKVLRVGTEPAFAPFEFQKEGSDEFTGFDMDLIRAIGTKLGYKVEISSMGFDALIPALNSGNIDVAIAGMSITDERKKVVVFSDPYYTSGLIVMVKKDDDTIKGFSDLEGKRIAVQIGTTGANKAGEVKNAKVTAFNDNTAAAMELKNGGADAVINDSPVLKYYLQQGGSADAKVVGAVMNSEDYGIAVKKGNDKLAAEINKALAEMKQNGEYDKLYKTWFGEEKK</sequence>
<evidence type="ECO:0000256" key="1">
    <source>
        <dbReference type="ARBA" id="ARBA00022729"/>
    </source>
</evidence>
<feature type="signal peptide" evidence="2">
    <location>
        <begin position="1"/>
        <end position="19"/>
    </location>
</feature>
<evidence type="ECO:0000313" key="8">
    <source>
        <dbReference type="Proteomes" id="UP000484547"/>
    </source>
</evidence>
<reference evidence="7 8" key="1">
    <citation type="journal article" date="2019" name="Nat. Med.">
        <title>A library of human gut bacterial isolates paired with longitudinal multiomics data enables mechanistic microbiome research.</title>
        <authorList>
            <person name="Poyet M."/>
            <person name="Groussin M."/>
            <person name="Gibbons S.M."/>
            <person name="Avila-Pacheco J."/>
            <person name="Jiang X."/>
            <person name="Kearney S.M."/>
            <person name="Perrotta A.R."/>
            <person name="Berdy B."/>
            <person name="Zhao S."/>
            <person name="Lieberman T.D."/>
            <person name="Swanson P.K."/>
            <person name="Smith M."/>
            <person name="Roesemann S."/>
            <person name="Alexander J.E."/>
            <person name="Rich S.A."/>
            <person name="Livny J."/>
            <person name="Vlamakis H."/>
            <person name="Clish C."/>
            <person name="Bullock K."/>
            <person name="Deik A."/>
            <person name="Scott J."/>
            <person name="Pierce K.A."/>
            <person name="Xavier R.J."/>
            <person name="Alm E.J."/>
        </authorList>
    </citation>
    <scope>NUCLEOTIDE SEQUENCE [LARGE SCALE GENOMIC DNA]</scope>
    <source>
        <strain evidence="5 8">BIOML-A13</strain>
        <strain evidence="6 7">BIOML-A3</strain>
    </source>
</reference>
<dbReference type="GO" id="GO:0015276">
    <property type="term" value="F:ligand-gated monoatomic ion channel activity"/>
    <property type="evidence" value="ECO:0007669"/>
    <property type="project" value="InterPro"/>
</dbReference>
<dbReference type="Proteomes" id="UP000484547">
    <property type="component" value="Unassembled WGS sequence"/>
</dbReference>
<dbReference type="InterPro" id="IPR001320">
    <property type="entry name" value="Iontro_rcpt_C"/>
</dbReference>
<evidence type="ECO:0000256" key="2">
    <source>
        <dbReference type="SAM" id="SignalP"/>
    </source>
</evidence>
<keyword evidence="7" id="KW-1185">Reference proteome</keyword>
<dbReference type="PANTHER" id="PTHR35936:SF38">
    <property type="entry name" value="GLUTAMINE-BINDING PERIPLASMIC PROTEIN"/>
    <property type="match status" value="1"/>
</dbReference>
<dbReference type="RefSeq" id="WP_113077809.1">
    <property type="nucleotide sequence ID" value="NZ_CAKVRS010000005.1"/>
</dbReference>
<dbReference type="PROSITE" id="PS51257">
    <property type="entry name" value="PROKAR_LIPOPROTEIN"/>
    <property type="match status" value="1"/>
</dbReference>
<comment type="caution">
    <text evidence="5">The sequence shown here is derived from an EMBL/GenBank/DDBJ whole genome shotgun (WGS) entry which is preliminary data.</text>
</comment>
<evidence type="ECO:0000259" key="4">
    <source>
        <dbReference type="SMART" id="SM00079"/>
    </source>
</evidence>
<dbReference type="EMBL" id="WNBM01000007">
    <property type="protein sequence ID" value="MTT76401.1"/>
    <property type="molecule type" value="Genomic_DNA"/>
</dbReference>
<evidence type="ECO:0000313" key="5">
    <source>
        <dbReference type="EMBL" id="MTT76401.1"/>
    </source>
</evidence>
<evidence type="ECO:0000259" key="3">
    <source>
        <dbReference type="SMART" id="SM00062"/>
    </source>
</evidence>
<dbReference type="InterPro" id="IPR001638">
    <property type="entry name" value="Solute-binding_3/MltF_N"/>
</dbReference>
<dbReference type="SMART" id="SM00079">
    <property type="entry name" value="PBPe"/>
    <property type="match status" value="1"/>
</dbReference>
<name>A0A7X2XGM6_9FIRM</name>
<dbReference type="Gene3D" id="3.40.190.10">
    <property type="entry name" value="Periplasmic binding protein-like II"/>
    <property type="match status" value="2"/>
</dbReference>
<dbReference type="Proteomes" id="UP000443070">
    <property type="component" value="Unassembled WGS sequence"/>
</dbReference>
<protein>
    <submittedName>
        <fullName evidence="5">Transporter substrate-binding domain-containing protein</fullName>
    </submittedName>
</protein>
<dbReference type="SUPFAM" id="SSF53850">
    <property type="entry name" value="Periplasmic binding protein-like II"/>
    <property type="match status" value="1"/>
</dbReference>
<accession>A0A7X2XGM6</accession>
<proteinExistence type="predicted"/>
<dbReference type="AlphaFoldDB" id="A0A7X2XGM6"/>
<dbReference type="SMART" id="SM00062">
    <property type="entry name" value="PBPb"/>
    <property type="match status" value="1"/>
</dbReference>
<dbReference type="Pfam" id="PF00497">
    <property type="entry name" value="SBP_bac_3"/>
    <property type="match status" value="1"/>
</dbReference>
<feature type="domain" description="Solute-binding protein family 3/N-terminal" evidence="3">
    <location>
        <begin position="37"/>
        <end position="258"/>
    </location>
</feature>
<dbReference type="OrthoDB" id="9774451at2"/>
<organism evidence="5 8">
    <name type="scientific">Phascolarctobacterium faecium</name>
    <dbReference type="NCBI Taxonomy" id="33025"/>
    <lineage>
        <taxon>Bacteria</taxon>
        <taxon>Bacillati</taxon>
        <taxon>Bacillota</taxon>
        <taxon>Negativicutes</taxon>
        <taxon>Acidaminococcales</taxon>
        <taxon>Acidaminococcaceae</taxon>
        <taxon>Phascolarctobacterium</taxon>
    </lineage>
</organism>
<gene>
    <name evidence="5" type="ORF">GMD11_09000</name>
    <name evidence="6" type="ORF">GMD18_08655</name>
</gene>
<feature type="domain" description="Ionotropic glutamate receptor C-terminal" evidence="4">
    <location>
        <begin position="37"/>
        <end position="257"/>
    </location>
</feature>
<feature type="chain" id="PRO_5039087272" evidence="2">
    <location>
        <begin position="20"/>
        <end position="260"/>
    </location>
</feature>
<dbReference type="EMBL" id="WNBW01000007">
    <property type="protein sequence ID" value="MTU04465.1"/>
    <property type="molecule type" value="Genomic_DNA"/>
</dbReference>
<dbReference type="PANTHER" id="PTHR35936">
    <property type="entry name" value="MEMBRANE-BOUND LYTIC MUREIN TRANSGLYCOSYLASE F"/>
    <property type="match status" value="1"/>
</dbReference>
<evidence type="ECO:0000313" key="6">
    <source>
        <dbReference type="EMBL" id="MTU04465.1"/>
    </source>
</evidence>
<dbReference type="CDD" id="cd13624">
    <property type="entry name" value="PBP2_Arg_Lys_His"/>
    <property type="match status" value="1"/>
</dbReference>
<keyword evidence="1 2" id="KW-0732">Signal</keyword>
<evidence type="ECO:0000313" key="7">
    <source>
        <dbReference type="Proteomes" id="UP000443070"/>
    </source>
</evidence>
<dbReference type="GO" id="GO:0016020">
    <property type="term" value="C:membrane"/>
    <property type="evidence" value="ECO:0007669"/>
    <property type="project" value="InterPro"/>
</dbReference>